<reference evidence="1" key="2">
    <citation type="submission" date="2022-01" db="EMBL/GenBank/DDBJ databases">
        <authorList>
            <person name="Yamashiro T."/>
            <person name="Shiraishi A."/>
            <person name="Satake H."/>
            <person name="Nakayama K."/>
        </authorList>
    </citation>
    <scope>NUCLEOTIDE SEQUENCE</scope>
</reference>
<proteinExistence type="predicted"/>
<gene>
    <name evidence="1" type="ORF">Tco_0937497</name>
</gene>
<reference evidence="1" key="1">
    <citation type="journal article" date="2022" name="Int. J. Mol. Sci.">
        <title>Draft Genome of Tanacetum Coccineum: Genomic Comparison of Closely Related Tanacetum-Family Plants.</title>
        <authorList>
            <person name="Yamashiro T."/>
            <person name="Shiraishi A."/>
            <person name="Nakayama K."/>
            <person name="Satake H."/>
        </authorList>
    </citation>
    <scope>NUCLEOTIDE SEQUENCE</scope>
</reference>
<name>A0ABQ5DF81_9ASTR</name>
<accession>A0ABQ5DF81</accession>
<comment type="caution">
    <text evidence="1">The sequence shown here is derived from an EMBL/GenBank/DDBJ whole genome shotgun (WGS) entry which is preliminary data.</text>
</comment>
<dbReference type="Proteomes" id="UP001151760">
    <property type="component" value="Unassembled WGS sequence"/>
</dbReference>
<evidence type="ECO:0000313" key="2">
    <source>
        <dbReference type="Proteomes" id="UP001151760"/>
    </source>
</evidence>
<evidence type="ECO:0000313" key="1">
    <source>
        <dbReference type="EMBL" id="GJT37632.1"/>
    </source>
</evidence>
<organism evidence="1 2">
    <name type="scientific">Tanacetum coccineum</name>
    <dbReference type="NCBI Taxonomy" id="301880"/>
    <lineage>
        <taxon>Eukaryota</taxon>
        <taxon>Viridiplantae</taxon>
        <taxon>Streptophyta</taxon>
        <taxon>Embryophyta</taxon>
        <taxon>Tracheophyta</taxon>
        <taxon>Spermatophyta</taxon>
        <taxon>Magnoliopsida</taxon>
        <taxon>eudicotyledons</taxon>
        <taxon>Gunneridae</taxon>
        <taxon>Pentapetalae</taxon>
        <taxon>asterids</taxon>
        <taxon>campanulids</taxon>
        <taxon>Asterales</taxon>
        <taxon>Asteraceae</taxon>
        <taxon>Asteroideae</taxon>
        <taxon>Anthemideae</taxon>
        <taxon>Anthemidinae</taxon>
        <taxon>Tanacetum</taxon>
    </lineage>
</organism>
<dbReference type="EMBL" id="BQNB010015239">
    <property type="protein sequence ID" value="GJT37632.1"/>
    <property type="molecule type" value="Genomic_DNA"/>
</dbReference>
<keyword evidence="2" id="KW-1185">Reference proteome</keyword>
<protein>
    <submittedName>
        <fullName evidence="1">Uncharacterized protein</fullName>
    </submittedName>
</protein>
<sequence length="84" mass="10195">MSCLVIEVTRKLPERATRTKRAKAIRPSSCSKGPEKWKEKMRFRDEKIDEEYERDCEIRIRKLKKDFNEWGSEARKKEQAYNEE</sequence>